<dbReference type="Gene3D" id="3.40.630.30">
    <property type="match status" value="1"/>
</dbReference>
<reference evidence="2" key="1">
    <citation type="journal article" date="2019" name="Int. J. Syst. Evol. Microbiol.">
        <title>The Global Catalogue of Microorganisms (GCM) 10K type strain sequencing project: providing services to taxonomists for standard genome sequencing and annotation.</title>
        <authorList>
            <consortium name="The Broad Institute Genomics Platform"/>
            <consortium name="The Broad Institute Genome Sequencing Center for Infectious Disease"/>
            <person name="Wu L."/>
            <person name="Ma J."/>
        </authorList>
    </citation>
    <scope>NUCLEOTIDE SEQUENCE [LARGE SCALE GENOMIC DNA]</scope>
    <source>
        <strain evidence="2">JCM 14046</strain>
    </source>
</reference>
<dbReference type="EMBL" id="BAAAMY010000004">
    <property type="protein sequence ID" value="GAA1916237.1"/>
    <property type="molecule type" value="Genomic_DNA"/>
</dbReference>
<dbReference type="InterPro" id="IPR016181">
    <property type="entry name" value="Acyl_CoA_acyltransferase"/>
</dbReference>
<gene>
    <name evidence="1" type="ORF">GCM10009737_17130</name>
</gene>
<evidence type="ECO:0000313" key="2">
    <source>
        <dbReference type="Proteomes" id="UP001501612"/>
    </source>
</evidence>
<organism evidence="1 2">
    <name type="scientific">Nocardioides lentus</name>
    <dbReference type="NCBI Taxonomy" id="338077"/>
    <lineage>
        <taxon>Bacteria</taxon>
        <taxon>Bacillati</taxon>
        <taxon>Actinomycetota</taxon>
        <taxon>Actinomycetes</taxon>
        <taxon>Propionibacteriales</taxon>
        <taxon>Nocardioidaceae</taxon>
        <taxon>Nocardioides</taxon>
    </lineage>
</organism>
<evidence type="ECO:0008006" key="3">
    <source>
        <dbReference type="Google" id="ProtNLM"/>
    </source>
</evidence>
<sequence length="210" mass="22853">MSTDPRTDVPVTGPVEGELAGTYRGWRVEIRRSLDADVRDELHALYERAFGPLRTLAAARHVLTRAEFDEEMTAPTVDKYVALTADGTVAGLSTFTNDLSTVPWISPEYYAHRYPGPAARGAVYYLGITLTDPAHRRTGAFEAVQEAVKARLIAEDAVCVWDMCAANVEAGFADAISRFVGDRAVVAPTVVDTQHYFAADFDRTTPGGTP</sequence>
<accession>A0ABP5AM01</accession>
<keyword evidence="2" id="KW-1185">Reference proteome</keyword>
<proteinExistence type="predicted"/>
<dbReference type="Proteomes" id="UP001501612">
    <property type="component" value="Unassembled WGS sequence"/>
</dbReference>
<dbReference type="SUPFAM" id="SSF55729">
    <property type="entry name" value="Acyl-CoA N-acyltransferases (Nat)"/>
    <property type="match status" value="1"/>
</dbReference>
<comment type="caution">
    <text evidence="1">The sequence shown here is derived from an EMBL/GenBank/DDBJ whole genome shotgun (WGS) entry which is preliminary data.</text>
</comment>
<evidence type="ECO:0000313" key="1">
    <source>
        <dbReference type="EMBL" id="GAA1916237.1"/>
    </source>
</evidence>
<protein>
    <recommendedName>
        <fullName evidence="3">N-acetyltransferase domain-containing protein</fullName>
    </recommendedName>
</protein>
<name>A0ABP5AM01_9ACTN</name>
<dbReference type="RefSeq" id="WP_344006135.1">
    <property type="nucleotide sequence ID" value="NZ_BAAAMY010000004.1"/>
</dbReference>